<evidence type="ECO:0000256" key="4">
    <source>
        <dbReference type="ARBA" id="ARBA00022801"/>
    </source>
</evidence>
<comment type="caution">
    <text evidence="8">The sequence shown here is derived from an EMBL/GenBank/DDBJ whole genome shotgun (WGS) entry which is preliminary data.</text>
</comment>
<dbReference type="EMBL" id="JAACJK010000059">
    <property type="protein sequence ID" value="KAF5336146.1"/>
    <property type="molecule type" value="Genomic_DNA"/>
</dbReference>
<dbReference type="PIRSF" id="PIRSF001221">
    <property type="entry name" value="Amidase_fungi"/>
    <property type="match status" value="1"/>
</dbReference>
<evidence type="ECO:0000313" key="9">
    <source>
        <dbReference type="Proteomes" id="UP000541558"/>
    </source>
</evidence>
<feature type="domain" description="Amidase" evidence="7">
    <location>
        <begin position="68"/>
        <end position="556"/>
    </location>
</feature>
<dbReference type="Pfam" id="PF01425">
    <property type="entry name" value="Amidase"/>
    <property type="match status" value="1"/>
</dbReference>
<sequence>MWPFSSYPSNVPIIVAKREERDRALEAKDPATATVDLESERLSAVYLRATASEIVDRIAAGEWTASQVLEAYIERAALAQAKTNCLTEVFFDKGRARAKELDEEFTRSRKVRGPLHGVPISIKDQFEIEGLDATIGFTQWAQKPCTSNADLINHLLDAGAVLFVKTNVPQTMLAFECSNPLWGRTLNPFHPSYTCGGSSGGEAALLAMDGSALGIGSDIGGSLRIPAAYCGIYSLKPGSARVAYGGARGAAQGFEGVKSVAGPMGRSVRDVELGARVLFGKESRLGDVAPVPFREVEVPRKLKFGYYTSDGYIKASPACKRAVIETVEALRKQGHECVEISVPNTDTACNLFVSLSSSDGYQTLLSHLGPDKKASTPPEGSLFLVTLGPRLPSFLRWLAGWALETIGGDPIFAETLRSSRKRTVAEYYAVCKKRNEFVQQWYADIWSEERGLDGIIGPVQAVPQLPHGGCDNFASLAIGTILYNILDLPVGCLPVTRVSSTKDVITTEWESEPGHGTKFTEKAIYYGTKKVYDPELSNGMPVNVQIVGRKWEDEKVVGMMKLVDEALGEGRGFGPGSYDKYQEERLKS</sequence>
<evidence type="ECO:0000256" key="2">
    <source>
        <dbReference type="ARBA" id="ARBA00009199"/>
    </source>
</evidence>
<feature type="binding site" evidence="6">
    <location>
        <position position="198"/>
    </location>
    <ligand>
        <name>substrate</name>
    </ligand>
</feature>
<feature type="active site" description="Acyl-ester intermediate" evidence="5">
    <location>
        <position position="222"/>
    </location>
</feature>
<comment type="similarity">
    <text evidence="2">Belongs to the amidase family.</text>
</comment>
<gene>
    <name evidence="8" type="ORF">D9611_006197</name>
</gene>
<feature type="binding site" evidence="6">
    <location>
        <position position="172"/>
    </location>
    <ligand>
        <name>substrate</name>
    </ligand>
</feature>
<feature type="binding site" evidence="6">
    <location>
        <begin position="219"/>
        <end position="222"/>
    </location>
    <ligand>
        <name>substrate</name>
    </ligand>
</feature>
<feature type="active site" description="Charge relay system" evidence="5">
    <location>
        <position position="123"/>
    </location>
</feature>
<dbReference type="FunFam" id="3.90.1300.10:FF:000003">
    <property type="entry name" value="Amidase signature enzyme"/>
    <property type="match status" value="1"/>
</dbReference>
<dbReference type="PANTHER" id="PTHR46072">
    <property type="entry name" value="AMIDASE-RELATED-RELATED"/>
    <property type="match status" value="1"/>
</dbReference>
<name>A0A8H5FGQ1_9AGAR</name>
<evidence type="ECO:0000256" key="1">
    <source>
        <dbReference type="ARBA" id="ARBA00001311"/>
    </source>
</evidence>
<accession>A0A8H5FGQ1</accession>
<evidence type="ECO:0000256" key="5">
    <source>
        <dbReference type="PIRSR" id="PIRSR001221-1"/>
    </source>
</evidence>
<proteinExistence type="inferred from homology"/>
<dbReference type="AlphaFoldDB" id="A0A8H5FGQ1"/>
<dbReference type="SUPFAM" id="SSF75304">
    <property type="entry name" value="Amidase signature (AS) enzymes"/>
    <property type="match status" value="1"/>
</dbReference>
<keyword evidence="4" id="KW-0378">Hydrolase</keyword>
<protein>
    <recommendedName>
        <fullName evidence="3">amidase</fullName>
        <ecNumber evidence="3">3.5.1.4</ecNumber>
    </recommendedName>
</protein>
<keyword evidence="9" id="KW-1185">Reference proteome</keyword>
<dbReference type="GO" id="GO:0004040">
    <property type="term" value="F:amidase activity"/>
    <property type="evidence" value="ECO:0007669"/>
    <property type="project" value="UniProtKB-EC"/>
</dbReference>
<organism evidence="8 9">
    <name type="scientific">Ephemerocybe angulata</name>
    <dbReference type="NCBI Taxonomy" id="980116"/>
    <lineage>
        <taxon>Eukaryota</taxon>
        <taxon>Fungi</taxon>
        <taxon>Dikarya</taxon>
        <taxon>Basidiomycota</taxon>
        <taxon>Agaricomycotina</taxon>
        <taxon>Agaricomycetes</taxon>
        <taxon>Agaricomycetidae</taxon>
        <taxon>Agaricales</taxon>
        <taxon>Agaricineae</taxon>
        <taxon>Psathyrellaceae</taxon>
        <taxon>Ephemerocybe</taxon>
    </lineage>
</organism>
<dbReference type="Gene3D" id="3.90.1300.10">
    <property type="entry name" value="Amidase signature (AS) domain"/>
    <property type="match status" value="1"/>
</dbReference>
<evidence type="ECO:0000313" key="8">
    <source>
        <dbReference type="EMBL" id="KAF5336146.1"/>
    </source>
</evidence>
<dbReference type="InterPro" id="IPR020556">
    <property type="entry name" value="Amidase_CS"/>
</dbReference>
<dbReference type="Proteomes" id="UP000541558">
    <property type="component" value="Unassembled WGS sequence"/>
</dbReference>
<reference evidence="8 9" key="1">
    <citation type="journal article" date="2020" name="ISME J.">
        <title>Uncovering the hidden diversity of litter-decomposition mechanisms in mushroom-forming fungi.</title>
        <authorList>
            <person name="Floudas D."/>
            <person name="Bentzer J."/>
            <person name="Ahren D."/>
            <person name="Johansson T."/>
            <person name="Persson P."/>
            <person name="Tunlid A."/>
        </authorList>
    </citation>
    <scope>NUCLEOTIDE SEQUENCE [LARGE SCALE GENOMIC DNA]</scope>
    <source>
        <strain evidence="8 9">CBS 175.51</strain>
    </source>
</reference>
<comment type="catalytic activity">
    <reaction evidence="1">
        <text>a monocarboxylic acid amide + H2O = a monocarboxylate + NH4(+)</text>
        <dbReference type="Rhea" id="RHEA:12020"/>
        <dbReference type="ChEBI" id="CHEBI:15377"/>
        <dbReference type="ChEBI" id="CHEBI:28938"/>
        <dbReference type="ChEBI" id="CHEBI:35757"/>
        <dbReference type="ChEBI" id="CHEBI:83628"/>
        <dbReference type="EC" id="3.5.1.4"/>
    </reaction>
</comment>
<evidence type="ECO:0000256" key="6">
    <source>
        <dbReference type="PIRSR" id="PIRSR001221-2"/>
    </source>
</evidence>
<dbReference type="InterPro" id="IPR023631">
    <property type="entry name" value="Amidase_dom"/>
</dbReference>
<dbReference type="PANTHER" id="PTHR46072:SF11">
    <property type="entry name" value="AMIDASE-RELATED"/>
    <property type="match status" value="1"/>
</dbReference>
<dbReference type="EC" id="3.5.1.4" evidence="3"/>
<evidence type="ECO:0000259" key="7">
    <source>
        <dbReference type="Pfam" id="PF01425"/>
    </source>
</evidence>
<dbReference type="PROSITE" id="PS00571">
    <property type="entry name" value="AMIDASES"/>
    <property type="match status" value="1"/>
</dbReference>
<dbReference type="OrthoDB" id="6428749at2759"/>
<feature type="active site" description="Charge relay system" evidence="5">
    <location>
        <position position="198"/>
    </location>
</feature>
<evidence type="ECO:0000256" key="3">
    <source>
        <dbReference type="ARBA" id="ARBA00012922"/>
    </source>
</evidence>
<dbReference type="InterPro" id="IPR036928">
    <property type="entry name" value="AS_sf"/>
</dbReference>